<evidence type="ECO:0000256" key="11">
    <source>
        <dbReference type="ARBA" id="ARBA00035025"/>
    </source>
</evidence>
<evidence type="ECO:0000313" key="15">
    <source>
        <dbReference type="Proteomes" id="UP001151760"/>
    </source>
</evidence>
<feature type="domain" description="Methyltransferase type 11" evidence="13">
    <location>
        <begin position="44"/>
        <end position="87"/>
    </location>
</feature>
<keyword evidence="8" id="KW-0460">Magnesium</keyword>
<evidence type="ECO:0000256" key="12">
    <source>
        <dbReference type="ARBA" id="ARBA00048418"/>
    </source>
</evidence>
<evidence type="ECO:0000256" key="4">
    <source>
        <dbReference type="ARBA" id="ARBA00022603"/>
    </source>
</evidence>
<dbReference type="EC" id="2.1.1.386" evidence="11"/>
<keyword evidence="15" id="KW-1185">Reference proteome</keyword>
<comment type="catalytic activity">
    <reaction evidence="12">
        <text>small RNA 3'-end nucleotide + S-adenosyl-L-methionine = small RNA 3'-end 2'-O-methylnucleotide + S-adenosyl-L-homocysteine + H(+)</text>
        <dbReference type="Rhea" id="RHEA:37887"/>
        <dbReference type="Rhea" id="RHEA-COMP:10415"/>
        <dbReference type="Rhea" id="RHEA-COMP:10416"/>
        <dbReference type="ChEBI" id="CHEBI:15378"/>
        <dbReference type="ChEBI" id="CHEBI:57856"/>
        <dbReference type="ChEBI" id="CHEBI:59789"/>
        <dbReference type="ChEBI" id="CHEBI:74896"/>
        <dbReference type="ChEBI" id="CHEBI:74898"/>
        <dbReference type="EC" id="2.1.1.386"/>
    </reaction>
</comment>
<evidence type="ECO:0000259" key="13">
    <source>
        <dbReference type="Pfam" id="PF08241"/>
    </source>
</evidence>
<evidence type="ECO:0000256" key="5">
    <source>
        <dbReference type="ARBA" id="ARBA00022679"/>
    </source>
</evidence>
<dbReference type="PANTHER" id="PTHR21404:SF3">
    <property type="entry name" value="SMALL RNA 2'-O-METHYLTRANSFERASE"/>
    <property type="match status" value="1"/>
</dbReference>
<organism evidence="14 15">
    <name type="scientific">Tanacetum coccineum</name>
    <dbReference type="NCBI Taxonomy" id="301880"/>
    <lineage>
        <taxon>Eukaryota</taxon>
        <taxon>Viridiplantae</taxon>
        <taxon>Streptophyta</taxon>
        <taxon>Embryophyta</taxon>
        <taxon>Tracheophyta</taxon>
        <taxon>Spermatophyta</taxon>
        <taxon>Magnoliopsida</taxon>
        <taxon>eudicotyledons</taxon>
        <taxon>Gunneridae</taxon>
        <taxon>Pentapetalae</taxon>
        <taxon>asterids</taxon>
        <taxon>campanulids</taxon>
        <taxon>Asterales</taxon>
        <taxon>Asteraceae</taxon>
        <taxon>Asteroideae</taxon>
        <taxon>Anthemideae</taxon>
        <taxon>Anthemidinae</taxon>
        <taxon>Tanacetum</taxon>
    </lineage>
</organism>
<evidence type="ECO:0000256" key="6">
    <source>
        <dbReference type="ARBA" id="ARBA00022691"/>
    </source>
</evidence>
<keyword evidence="5" id="KW-0808">Transferase</keyword>
<dbReference type="PANTHER" id="PTHR21404">
    <property type="entry name" value="HEN1"/>
    <property type="match status" value="1"/>
</dbReference>
<keyword evidence="9" id="KW-0694">RNA-binding</keyword>
<dbReference type="CDD" id="cd02440">
    <property type="entry name" value="AdoMet_MTases"/>
    <property type="match status" value="1"/>
</dbReference>
<gene>
    <name evidence="14" type="ORF">Tco_0770507</name>
</gene>
<dbReference type="Proteomes" id="UP001151760">
    <property type="component" value="Unassembled WGS sequence"/>
</dbReference>
<name>A0ABQ4ZF39_9ASTR</name>
<reference evidence="14" key="2">
    <citation type="submission" date="2022-01" db="EMBL/GenBank/DDBJ databases">
        <authorList>
            <person name="Yamashiro T."/>
            <person name="Shiraishi A."/>
            <person name="Satake H."/>
            <person name="Nakayama K."/>
        </authorList>
    </citation>
    <scope>NUCLEOTIDE SEQUENCE</scope>
</reference>
<dbReference type="InterPro" id="IPR026610">
    <property type="entry name" value="Hen1"/>
</dbReference>
<comment type="similarity">
    <text evidence="2">Belongs to the methyltransferase superfamily. HEN1 family.</text>
</comment>
<dbReference type="Gene3D" id="3.40.50.150">
    <property type="entry name" value="Vaccinia Virus protein VP39"/>
    <property type="match status" value="1"/>
</dbReference>
<evidence type="ECO:0000256" key="9">
    <source>
        <dbReference type="ARBA" id="ARBA00022884"/>
    </source>
</evidence>
<evidence type="ECO:0000256" key="2">
    <source>
        <dbReference type="ARBA" id="ARBA00009026"/>
    </source>
</evidence>
<evidence type="ECO:0000256" key="1">
    <source>
        <dbReference type="ARBA" id="ARBA00001946"/>
    </source>
</evidence>
<dbReference type="InterPro" id="IPR029063">
    <property type="entry name" value="SAM-dependent_MTases_sf"/>
</dbReference>
<dbReference type="SUPFAM" id="SSF53335">
    <property type="entry name" value="S-adenosyl-L-methionine-dependent methyltransferases"/>
    <property type="match status" value="1"/>
</dbReference>
<evidence type="ECO:0000313" key="14">
    <source>
        <dbReference type="EMBL" id="GJS87871.1"/>
    </source>
</evidence>
<sequence length="112" mass="12191">MTLLRVTEPMEDRMEKAQFSPSLSKQRVKYAVDRIKESSATFLVDFGCGSGSLLDSLLHYPTSLERIVGVDISTKALTRAAKTLHTKLSNNATVPVQSSHLKSALILDGSIA</sequence>
<evidence type="ECO:0000256" key="7">
    <source>
        <dbReference type="ARBA" id="ARBA00022723"/>
    </source>
</evidence>
<comment type="cofactor">
    <cofactor evidence="1">
        <name>Mg(2+)</name>
        <dbReference type="ChEBI" id="CHEBI:18420"/>
    </cofactor>
</comment>
<reference evidence="14" key="1">
    <citation type="journal article" date="2022" name="Int. J. Mol. Sci.">
        <title>Draft Genome of Tanacetum Coccineum: Genomic Comparison of Closely Related Tanacetum-Family Plants.</title>
        <authorList>
            <person name="Yamashiro T."/>
            <person name="Shiraishi A."/>
            <person name="Nakayama K."/>
            <person name="Satake H."/>
        </authorList>
    </citation>
    <scope>NUCLEOTIDE SEQUENCE</scope>
</reference>
<evidence type="ECO:0000256" key="8">
    <source>
        <dbReference type="ARBA" id="ARBA00022842"/>
    </source>
</evidence>
<evidence type="ECO:0000256" key="10">
    <source>
        <dbReference type="ARBA" id="ARBA00023158"/>
    </source>
</evidence>
<evidence type="ECO:0000256" key="3">
    <source>
        <dbReference type="ARBA" id="ARBA00021330"/>
    </source>
</evidence>
<dbReference type="InterPro" id="IPR013216">
    <property type="entry name" value="Methyltransf_11"/>
</dbReference>
<keyword evidence="4" id="KW-0489">Methyltransferase</keyword>
<keyword evidence="7" id="KW-0479">Metal-binding</keyword>
<accession>A0ABQ4ZF39</accession>
<proteinExistence type="inferred from homology"/>
<keyword evidence="10" id="KW-0943">RNA-mediated gene silencing</keyword>
<keyword evidence="6" id="KW-0949">S-adenosyl-L-methionine</keyword>
<dbReference type="EMBL" id="BQNB010011232">
    <property type="protein sequence ID" value="GJS87871.1"/>
    <property type="molecule type" value="Genomic_DNA"/>
</dbReference>
<protein>
    <recommendedName>
        <fullName evidence="3">Small RNA 2'-O-methyltransferase</fullName>
        <ecNumber evidence="11">2.1.1.386</ecNumber>
    </recommendedName>
</protein>
<dbReference type="Pfam" id="PF08241">
    <property type="entry name" value="Methyltransf_11"/>
    <property type="match status" value="1"/>
</dbReference>
<comment type="caution">
    <text evidence="14">The sequence shown here is derived from an EMBL/GenBank/DDBJ whole genome shotgun (WGS) entry which is preliminary data.</text>
</comment>